<protein>
    <recommendedName>
        <fullName evidence="8">Tetraspanin</fullName>
    </recommendedName>
</protein>
<sequence length="251" mass="27666">MGNKMGNCSYRCIQIFCSSHLRMRWLKTAGIILNTMVICAFWWCIVVGVVLSLMLNDIISAPTQSYASLPVLIFMTGALGLIVSLPAFNCFKNQGKCGLITYVCMLWITTISVLAGAVQLIMVSEDDGKLFDWVDLALKEVFDKAADSVTGMEAVFLIENQFLCCGFNGISDYENAYLPPGCCEAPTDVCTDVNAYTKPCRDAFVESFQYKFKDFGISLVFAVLVLSAAIINTFLMLAKLRCDEDESSALL</sequence>
<evidence type="ECO:0000256" key="4">
    <source>
        <dbReference type="ARBA" id="ARBA00023136"/>
    </source>
</evidence>
<keyword evidence="7" id="KW-1185">Reference proteome</keyword>
<comment type="subcellular location">
    <subcellularLocation>
        <location evidence="1">Membrane</location>
        <topology evidence="1">Multi-pass membrane protein</topology>
    </subcellularLocation>
</comment>
<dbReference type="EMBL" id="CABIJS010000123">
    <property type="protein sequence ID" value="VUZ44130.1"/>
    <property type="molecule type" value="Genomic_DNA"/>
</dbReference>
<evidence type="ECO:0000313" key="6">
    <source>
        <dbReference type="EMBL" id="VUZ44130.1"/>
    </source>
</evidence>
<keyword evidence="3 5" id="KW-1133">Transmembrane helix</keyword>
<organism evidence="6 7">
    <name type="scientific">Hymenolepis diminuta</name>
    <name type="common">Rat tapeworm</name>
    <dbReference type="NCBI Taxonomy" id="6216"/>
    <lineage>
        <taxon>Eukaryota</taxon>
        <taxon>Metazoa</taxon>
        <taxon>Spiralia</taxon>
        <taxon>Lophotrochozoa</taxon>
        <taxon>Platyhelminthes</taxon>
        <taxon>Cestoda</taxon>
        <taxon>Eucestoda</taxon>
        <taxon>Cyclophyllidea</taxon>
        <taxon>Hymenolepididae</taxon>
        <taxon>Hymenolepis</taxon>
    </lineage>
</organism>
<accession>A0A564YA57</accession>
<dbReference type="Gene3D" id="1.10.1450.10">
    <property type="entry name" value="Tetraspanin"/>
    <property type="match status" value="1"/>
</dbReference>
<evidence type="ECO:0008006" key="8">
    <source>
        <dbReference type="Google" id="ProtNLM"/>
    </source>
</evidence>
<dbReference type="InterPro" id="IPR018499">
    <property type="entry name" value="Tetraspanin/Peripherin"/>
</dbReference>
<dbReference type="Proteomes" id="UP000321570">
    <property type="component" value="Unassembled WGS sequence"/>
</dbReference>
<reference evidence="6 7" key="1">
    <citation type="submission" date="2019-07" db="EMBL/GenBank/DDBJ databases">
        <authorList>
            <person name="Jastrzebski P J."/>
            <person name="Paukszto L."/>
            <person name="Jastrzebski P J."/>
        </authorList>
    </citation>
    <scope>NUCLEOTIDE SEQUENCE [LARGE SCALE GENOMIC DNA]</scope>
    <source>
        <strain evidence="6 7">WMS-il1</strain>
    </source>
</reference>
<feature type="transmembrane region" description="Helical" evidence="5">
    <location>
        <begin position="67"/>
        <end position="88"/>
    </location>
</feature>
<proteinExistence type="predicted"/>
<evidence type="ECO:0000256" key="2">
    <source>
        <dbReference type="ARBA" id="ARBA00022692"/>
    </source>
</evidence>
<dbReference type="InterPro" id="IPR008952">
    <property type="entry name" value="Tetraspanin_EC2_sf"/>
</dbReference>
<gene>
    <name evidence="6" type="ORF">WMSIL1_LOCUS4561</name>
</gene>
<dbReference type="Pfam" id="PF00335">
    <property type="entry name" value="Tetraspanin"/>
    <property type="match status" value="1"/>
</dbReference>
<feature type="transmembrane region" description="Helical" evidence="5">
    <location>
        <begin position="31"/>
        <end position="55"/>
    </location>
</feature>
<dbReference type="CDD" id="cd03127">
    <property type="entry name" value="tetraspanin_LEL"/>
    <property type="match status" value="1"/>
</dbReference>
<dbReference type="SUPFAM" id="SSF48652">
    <property type="entry name" value="Tetraspanin"/>
    <property type="match status" value="1"/>
</dbReference>
<dbReference type="AlphaFoldDB" id="A0A564YA57"/>
<name>A0A564YA57_HYMDI</name>
<evidence type="ECO:0000256" key="5">
    <source>
        <dbReference type="SAM" id="Phobius"/>
    </source>
</evidence>
<feature type="transmembrane region" description="Helical" evidence="5">
    <location>
        <begin position="215"/>
        <end position="238"/>
    </location>
</feature>
<evidence type="ECO:0000256" key="3">
    <source>
        <dbReference type="ARBA" id="ARBA00022989"/>
    </source>
</evidence>
<dbReference type="GO" id="GO:0016020">
    <property type="term" value="C:membrane"/>
    <property type="evidence" value="ECO:0007669"/>
    <property type="project" value="UniProtKB-SubCell"/>
</dbReference>
<keyword evidence="2 5" id="KW-0812">Transmembrane</keyword>
<evidence type="ECO:0000256" key="1">
    <source>
        <dbReference type="ARBA" id="ARBA00004141"/>
    </source>
</evidence>
<keyword evidence="4 5" id="KW-0472">Membrane</keyword>
<evidence type="ECO:0000313" key="7">
    <source>
        <dbReference type="Proteomes" id="UP000321570"/>
    </source>
</evidence>
<feature type="transmembrane region" description="Helical" evidence="5">
    <location>
        <begin position="100"/>
        <end position="122"/>
    </location>
</feature>